<dbReference type="GO" id="GO:0071821">
    <property type="term" value="C:FANCM-MHF complex"/>
    <property type="evidence" value="ECO:0007669"/>
    <property type="project" value="TreeGrafter"/>
</dbReference>
<dbReference type="GO" id="GO:0031297">
    <property type="term" value="P:replication fork processing"/>
    <property type="evidence" value="ECO:0007669"/>
    <property type="project" value="TreeGrafter"/>
</dbReference>
<dbReference type="eggNOG" id="ENOG502S98G">
    <property type="taxonomic scope" value="Eukaryota"/>
</dbReference>
<evidence type="ECO:0000256" key="4">
    <source>
        <dbReference type="ARBA" id="ARBA00023125"/>
    </source>
</evidence>
<comment type="subcellular location">
    <subcellularLocation>
        <location evidence="1">Nucleus</location>
    </subcellularLocation>
</comment>
<accession>W9WTV5</accession>
<dbReference type="RefSeq" id="XP_007754413.1">
    <property type="nucleotide sequence ID" value="XM_007756223.1"/>
</dbReference>
<evidence type="ECO:0000313" key="9">
    <source>
        <dbReference type="Proteomes" id="UP000019473"/>
    </source>
</evidence>
<comment type="caution">
    <text evidence="8">The sequence shown here is derived from an EMBL/GenBank/DDBJ whole genome shotgun (WGS) entry which is preliminary data.</text>
</comment>
<dbReference type="AlphaFoldDB" id="W9WTV5"/>
<dbReference type="Gene3D" id="6.10.130.30">
    <property type="match status" value="1"/>
</dbReference>
<feature type="region of interest" description="Disordered" evidence="7">
    <location>
        <begin position="1"/>
        <end position="210"/>
    </location>
</feature>
<feature type="compositionally biased region" description="Basic and acidic residues" evidence="7">
    <location>
        <begin position="165"/>
        <end position="174"/>
    </location>
</feature>
<evidence type="ECO:0000256" key="7">
    <source>
        <dbReference type="SAM" id="MobiDB-lite"/>
    </source>
</evidence>
<comment type="similarity">
    <text evidence="2">Belongs to the CENP-X/MHF2 family.</text>
</comment>
<keyword evidence="6" id="KW-0539">Nucleus</keyword>
<feature type="compositionally biased region" description="Basic and acidic residues" evidence="7">
    <location>
        <begin position="74"/>
        <end position="85"/>
    </location>
</feature>
<dbReference type="PANTHER" id="PTHR28680">
    <property type="entry name" value="CENTROMERE PROTEIN X"/>
    <property type="match status" value="1"/>
</dbReference>
<dbReference type="InterPro" id="IPR018552">
    <property type="entry name" value="CENP-X"/>
</dbReference>
<keyword evidence="3" id="KW-0227">DNA damage</keyword>
<evidence type="ECO:0000256" key="1">
    <source>
        <dbReference type="ARBA" id="ARBA00004123"/>
    </source>
</evidence>
<evidence type="ECO:0000256" key="6">
    <source>
        <dbReference type="ARBA" id="ARBA00023242"/>
    </source>
</evidence>
<sequence length="329" mass="35693">MAPTALSKRSKPAFSLPRPGISRVTKSTKEKAMNTRVATKGKSDGKGNINADSAAGVQKKGKSNPQAKSSIPAAKEKGKGKDKRNTGKRQKQKQRGAGATMRGLVDRASDDDDDDGRVGGKRKRHTEEEEEEDDDDIETDAVLNDIAANMDTDTETDTDTNNATDESRSERADLDGDEGEDEGRGEDKDEQDKANTASPPAGLDFSSSPEPDFILAEVTHTDKYTRSKGAKSSGVLDTEEYPIPLPLVHRIMHAHFESPTTTTTLSKDAKALMGTYVGVFVKEAIRRCVDEKKERVVKRRREGGGGAGDAGWLEVEDLERVGCQLVLDF</sequence>
<feature type="compositionally biased region" description="Acidic residues" evidence="7">
    <location>
        <begin position="128"/>
        <end position="139"/>
    </location>
</feature>
<dbReference type="GO" id="GO:0000712">
    <property type="term" value="P:resolution of meiotic recombination intermediates"/>
    <property type="evidence" value="ECO:0007669"/>
    <property type="project" value="TreeGrafter"/>
</dbReference>
<proteinExistence type="inferred from homology"/>
<dbReference type="EMBL" id="AMGW01000002">
    <property type="protein sequence ID" value="EXJ61759.1"/>
    <property type="molecule type" value="Genomic_DNA"/>
</dbReference>
<gene>
    <name evidence="8" type="ORF">A1O7_02189</name>
</gene>
<dbReference type="VEuPathDB" id="FungiDB:A1O7_02189"/>
<dbReference type="GeneID" id="19176798"/>
<dbReference type="GO" id="GO:0051382">
    <property type="term" value="P:kinetochore assembly"/>
    <property type="evidence" value="ECO:0007669"/>
    <property type="project" value="InterPro"/>
</dbReference>
<dbReference type="Proteomes" id="UP000019473">
    <property type="component" value="Unassembled WGS sequence"/>
</dbReference>
<dbReference type="GO" id="GO:0003677">
    <property type="term" value="F:DNA binding"/>
    <property type="evidence" value="ECO:0007669"/>
    <property type="project" value="UniProtKB-KW"/>
</dbReference>
<dbReference type="CDD" id="cd22921">
    <property type="entry name" value="HFD_CENP-X"/>
    <property type="match status" value="1"/>
</dbReference>
<dbReference type="Pfam" id="PF09415">
    <property type="entry name" value="CENP-X"/>
    <property type="match status" value="1"/>
</dbReference>
<keyword evidence="9" id="KW-1185">Reference proteome</keyword>
<keyword evidence="4" id="KW-0238">DNA-binding</keyword>
<evidence type="ECO:0000256" key="5">
    <source>
        <dbReference type="ARBA" id="ARBA00023204"/>
    </source>
</evidence>
<dbReference type="OrthoDB" id="2500381at2759"/>
<reference evidence="8 9" key="1">
    <citation type="submission" date="2013-03" db="EMBL/GenBank/DDBJ databases">
        <title>The Genome Sequence of Cladophialophora yegresii CBS 114405.</title>
        <authorList>
            <consortium name="The Broad Institute Genomics Platform"/>
            <person name="Cuomo C."/>
            <person name="de Hoog S."/>
            <person name="Gorbushina A."/>
            <person name="Walker B."/>
            <person name="Young S.K."/>
            <person name="Zeng Q."/>
            <person name="Gargeya S."/>
            <person name="Fitzgerald M."/>
            <person name="Haas B."/>
            <person name="Abouelleil A."/>
            <person name="Allen A.W."/>
            <person name="Alvarado L."/>
            <person name="Arachchi H.M."/>
            <person name="Berlin A.M."/>
            <person name="Chapman S.B."/>
            <person name="Gainer-Dewar J."/>
            <person name="Goldberg J."/>
            <person name="Griggs A."/>
            <person name="Gujja S."/>
            <person name="Hansen M."/>
            <person name="Howarth C."/>
            <person name="Imamovic A."/>
            <person name="Ireland A."/>
            <person name="Larimer J."/>
            <person name="McCowan C."/>
            <person name="Murphy C."/>
            <person name="Pearson M."/>
            <person name="Poon T.W."/>
            <person name="Priest M."/>
            <person name="Roberts A."/>
            <person name="Saif S."/>
            <person name="Shea T."/>
            <person name="Sisk P."/>
            <person name="Sykes S."/>
            <person name="Wortman J."/>
            <person name="Nusbaum C."/>
            <person name="Birren B."/>
        </authorList>
    </citation>
    <scope>NUCLEOTIDE SEQUENCE [LARGE SCALE GENOMIC DNA]</scope>
    <source>
        <strain evidence="8 9">CBS 114405</strain>
    </source>
</reference>
<evidence type="ECO:0000256" key="3">
    <source>
        <dbReference type="ARBA" id="ARBA00022763"/>
    </source>
</evidence>
<evidence type="ECO:0000313" key="8">
    <source>
        <dbReference type="EMBL" id="EXJ61759.1"/>
    </source>
</evidence>
<name>W9WTV5_9EURO</name>
<dbReference type="GO" id="GO:0006281">
    <property type="term" value="P:DNA repair"/>
    <property type="evidence" value="ECO:0007669"/>
    <property type="project" value="UniProtKB-KW"/>
</dbReference>
<evidence type="ECO:0000256" key="2">
    <source>
        <dbReference type="ARBA" id="ARBA00009359"/>
    </source>
</evidence>
<protein>
    <submittedName>
        <fullName evidence="8">Uncharacterized protein</fullName>
    </submittedName>
</protein>
<dbReference type="PANTHER" id="PTHR28680:SF1">
    <property type="entry name" value="CENTROMERE PROTEIN X"/>
    <property type="match status" value="1"/>
</dbReference>
<organism evidence="8 9">
    <name type="scientific">Cladophialophora yegresii CBS 114405</name>
    <dbReference type="NCBI Taxonomy" id="1182544"/>
    <lineage>
        <taxon>Eukaryota</taxon>
        <taxon>Fungi</taxon>
        <taxon>Dikarya</taxon>
        <taxon>Ascomycota</taxon>
        <taxon>Pezizomycotina</taxon>
        <taxon>Eurotiomycetes</taxon>
        <taxon>Chaetothyriomycetidae</taxon>
        <taxon>Chaetothyriales</taxon>
        <taxon>Herpotrichiellaceae</taxon>
        <taxon>Cladophialophora</taxon>
    </lineage>
</organism>
<feature type="compositionally biased region" description="Acidic residues" evidence="7">
    <location>
        <begin position="175"/>
        <end position="184"/>
    </location>
</feature>
<keyword evidence="5" id="KW-0234">DNA repair</keyword>
<dbReference type="HOGENOM" id="CLU_997591_0_0_1"/>